<comment type="caution">
    <text evidence="8">The sequence shown here is derived from an EMBL/GenBank/DDBJ whole genome shotgun (WGS) entry which is preliminary data.</text>
</comment>
<dbReference type="EMBL" id="QKNV01000042">
    <property type="protein sequence ID" value="PZA22221.1"/>
    <property type="molecule type" value="Genomic_DNA"/>
</dbReference>
<proteinExistence type="predicted"/>
<reference evidence="7 10" key="2">
    <citation type="submission" date="2020-08" db="EMBL/GenBank/DDBJ databases">
        <title>Sequencing the genomes of 1000 actinobacteria strains.</title>
        <authorList>
            <person name="Klenk H.-P."/>
        </authorList>
    </citation>
    <scope>NUCLEOTIDE SEQUENCE [LARGE SCALE GENOMIC DNA]</scope>
    <source>
        <strain evidence="7 10">DSM 16678</strain>
    </source>
</reference>
<feature type="domain" description="HTH tetR-type" evidence="6">
    <location>
        <begin position="14"/>
        <end position="74"/>
    </location>
</feature>
<dbReference type="Proteomes" id="UP000580718">
    <property type="component" value="Unassembled WGS sequence"/>
</dbReference>
<gene>
    <name evidence="8" type="ORF">DMO24_06190</name>
    <name evidence="7" type="ORF">FHX36_003148</name>
</gene>
<dbReference type="InterPro" id="IPR050109">
    <property type="entry name" value="HTH-type_TetR-like_transc_reg"/>
</dbReference>
<reference evidence="8 9" key="1">
    <citation type="submission" date="2018-06" db="EMBL/GenBank/DDBJ databases">
        <title>Draft genome sequence of Modestobacter versicolor CP153-2.</title>
        <authorList>
            <person name="Gundlapally S.R."/>
        </authorList>
    </citation>
    <scope>NUCLEOTIDE SEQUENCE [LARGE SCALE GENOMIC DNA]</scope>
    <source>
        <strain evidence="8 9">CP153-2</strain>
    </source>
</reference>
<keyword evidence="3 5" id="KW-0238">DNA-binding</keyword>
<keyword evidence="4" id="KW-0804">Transcription</keyword>
<dbReference type="RefSeq" id="WP_110551452.1">
    <property type="nucleotide sequence ID" value="NZ_JACIBU010000001.1"/>
</dbReference>
<sequence>MTDVDLERPKRRREVTVERLLDAALETFAEQGFAAASIEDVCSRGGFTRGAFYSSFASKDQLFAALYTREAGRDLARVEELVAGLAAEPDPLAFVVERCIALFRHDRAWSIVAAEYALHAARHPAAAELLRRHQSGFQAHLVTLIERAVADTGLQLAVTPAQLARALCAQHDGVTLRGLTDPAHADDLERSALRLLLNGAVAGRAAD</sequence>
<organism evidence="8 9">
    <name type="scientific">Modestobacter versicolor</name>
    <dbReference type="NCBI Taxonomy" id="429133"/>
    <lineage>
        <taxon>Bacteria</taxon>
        <taxon>Bacillati</taxon>
        <taxon>Actinomycetota</taxon>
        <taxon>Actinomycetes</taxon>
        <taxon>Geodermatophilales</taxon>
        <taxon>Geodermatophilaceae</taxon>
        <taxon>Modestobacter</taxon>
    </lineage>
</organism>
<dbReference type="OrthoDB" id="7252896at2"/>
<dbReference type="InterPro" id="IPR009057">
    <property type="entry name" value="Homeodomain-like_sf"/>
</dbReference>
<protein>
    <submittedName>
        <fullName evidence="7 8">AcrR family transcriptional regulator</fullName>
    </submittedName>
</protein>
<dbReference type="Proteomes" id="UP000247602">
    <property type="component" value="Unassembled WGS sequence"/>
</dbReference>
<dbReference type="Pfam" id="PF13977">
    <property type="entry name" value="TetR_C_6"/>
    <property type="match status" value="1"/>
</dbReference>
<evidence type="ECO:0000259" key="6">
    <source>
        <dbReference type="PROSITE" id="PS50977"/>
    </source>
</evidence>
<dbReference type="InterPro" id="IPR039538">
    <property type="entry name" value="BetI_C"/>
</dbReference>
<dbReference type="GO" id="GO:0000976">
    <property type="term" value="F:transcription cis-regulatory region binding"/>
    <property type="evidence" value="ECO:0007669"/>
    <property type="project" value="TreeGrafter"/>
</dbReference>
<dbReference type="PROSITE" id="PS50977">
    <property type="entry name" value="HTH_TETR_2"/>
    <property type="match status" value="1"/>
</dbReference>
<keyword evidence="1" id="KW-0678">Repressor</keyword>
<evidence type="ECO:0000313" key="8">
    <source>
        <dbReference type="EMBL" id="PZA22221.1"/>
    </source>
</evidence>
<name>A0A323VCB0_9ACTN</name>
<dbReference type="Pfam" id="PF00440">
    <property type="entry name" value="TetR_N"/>
    <property type="match status" value="1"/>
</dbReference>
<dbReference type="Gene3D" id="1.10.357.10">
    <property type="entry name" value="Tetracycline Repressor, domain 2"/>
    <property type="match status" value="1"/>
</dbReference>
<dbReference type="GO" id="GO:0003700">
    <property type="term" value="F:DNA-binding transcription factor activity"/>
    <property type="evidence" value="ECO:0007669"/>
    <property type="project" value="TreeGrafter"/>
</dbReference>
<dbReference type="InterPro" id="IPR001647">
    <property type="entry name" value="HTH_TetR"/>
</dbReference>
<dbReference type="PANTHER" id="PTHR30055:SF241">
    <property type="entry name" value="TRANSCRIPTIONAL REGULATORY PROTEIN"/>
    <property type="match status" value="1"/>
</dbReference>
<evidence type="ECO:0000313" key="10">
    <source>
        <dbReference type="Proteomes" id="UP000580718"/>
    </source>
</evidence>
<dbReference type="AlphaFoldDB" id="A0A323VCB0"/>
<dbReference type="SUPFAM" id="SSF48498">
    <property type="entry name" value="Tetracyclin repressor-like, C-terminal domain"/>
    <property type="match status" value="1"/>
</dbReference>
<dbReference type="InterPro" id="IPR036271">
    <property type="entry name" value="Tet_transcr_reg_TetR-rel_C_sf"/>
</dbReference>
<evidence type="ECO:0000256" key="1">
    <source>
        <dbReference type="ARBA" id="ARBA00022491"/>
    </source>
</evidence>
<evidence type="ECO:0000313" key="7">
    <source>
        <dbReference type="EMBL" id="MBB3677413.1"/>
    </source>
</evidence>
<evidence type="ECO:0000256" key="4">
    <source>
        <dbReference type="ARBA" id="ARBA00023163"/>
    </source>
</evidence>
<keyword evidence="9" id="KW-1185">Reference proteome</keyword>
<evidence type="ECO:0000256" key="2">
    <source>
        <dbReference type="ARBA" id="ARBA00023015"/>
    </source>
</evidence>
<evidence type="ECO:0000256" key="3">
    <source>
        <dbReference type="ARBA" id="ARBA00023125"/>
    </source>
</evidence>
<evidence type="ECO:0000313" key="9">
    <source>
        <dbReference type="Proteomes" id="UP000247602"/>
    </source>
</evidence>
<dbReference type="PRINTS" id="PR00455">
    <property type="entry name" value="HTHTETR"/>
</dbReference>
<accession>A0A323VCB0</accession>
<dbReference type="PANTHER" id="PTHR30055">
    <property type="entry name" value="HTH-TYPE TRANSCRIPTIONAL REGULATOR RUTR"/>
    <property type="match status" value="1"/>
</dbReference>
<feature type="DNA-binding region" description="H-T-H motif" evidence="5">
    <location>
        <begin position="37"/>
        <end position="56"/>
    </location>
</feature>
<keyword evidence="2" id="KW-0805">Transcription regulation</keyword>
<evidence type="ECO:0000256" key="5">
    <source>
        <dbReference type="PROSITE-ProRule" id="PRU00335"/>
    </source>
</evidence>
<dbReference type="EMBL" id="JACIBU010000001">
    <property type="protein sequence ID" value="MBB3677413.1"/>
    <property type="molecule type" value="Genomic_DNA"/>
</dbReference>
<dbReference type="SUPFAM" id="SSF46689">
    <property type="entry name" value="Homeodomain-like"/>
    <property type="match status" value="1"/>
</dbReference>